<dbReference type="InterPro" id="IPR008266">
    <property type="entry name" value="Tyr_kinase_AS"/>
</dbReference>
<dbReference type="SUPFAM" id="SSF56112">
    <property type="entry name" value="Protein kinase-like (PK-like)"/>
    <property type="match status" value="1"/>
</dbReference>
<keyword evidence="14" id="KW-1185">Reference proteome</keyword>
<evidence type="ECO:0000259" key="12">
    <source>
        <dbReference type="PROSITE" id="PS50011"/>
    </source>
</evidence>
<dbReference type="PROSITE" id="PS00109">
    <property type="entry name" value="PROTEIN_KINASE_TYR"/>
    <property type="match status" value="1"/>
</dbReference>
<dbReference type="InterPro" id="IPR011009">
    <property type="entry name" value="Kinase-like_dom_sf"/>
</dbReference>
<dbReference type="GO" id="GO:0000781">
    <property type="term" value="C:chromosome, telomeric region"/>
    <property type="evidence" value="ECO:0007669"/>
    <property type="project" value="UniProtKB-SubCell"/>
</dbReference>
<name>A0A1V6UVI9_9EURO</name>
<evidence type="ECO:0000256" key="9">
    <source>
        <dbReference type="ARBA" id="ARBA00033194"/>
    </source>
</evidence>
<sequence>MSKPQDRFWSDGGAYDSPMENPTFKCYLNVWNWDQLRMIKVKGTAKVFPPDGDVELSVLAPLGDYLSPEVCAITVDDDGLLTEVSMVPEEDDTMFLAYPPLSLCGSLADCRTIQYSKFDELDRLSPFIDLVSYKDESGVPQKVAFKFNVLNKPIRLRMTWDELNILKYLPPHPNLVPFDGVVSDESRVIGFATKYIPSEILEDLKAPFRFEWLRQLTQVVDFLNLEYGIMHQDLAPRNLLIEPCTHKVLLFDFDWAA</sequence>
<evidence type="ECO:0000313" key="13">
    <source>
        <dbReference type="EMBL" id="OQE42444.1"/>
    </source>
</evidence>
<dbReference type="Proteomes" id="UP000191500">
    <property type="component" value="Unassembled WGS sequence"/>
</dbReference>
<dbReference type="PROSITE" id="PS50011">
    <property type="entry name" value="PROTEIN_KINASE_DOM"/>
    <property type="match status" value="1"/>
</dbReference>
<comment type="subunit">
    <text evidence="3">Component of the EKC/KEOPS complex composed of at least BUD32, CGI121, GON7, KAE1 and PCC1; the whole complex dimerizes.</text>
</comment>
<evidence type="ECO:0000256" key="5">
    <source>
        <dbReference type="ARBA" id="ARBA00013948"/>
    </source>
</evidence>
<dbReference type="EMBL" id="MDDG01000004">
    <property type="protein sequence ID" value="OQE42444.1"/>
    <property type="molecule type" value="Genomic_DNA"/>
</dbReference>
<evidence type="ECO:0000256" key="11">
    <source>
        <dbReference type="ARBA" id="ARBA00048679"/>
    </source>
</evidence>
<organism evidence="13 14">
    <name type="scientific">Penicillium coprophilum</name>
    <dbReference type="NCBI Taxonomy" id="36646"/>
    <lineage>
        <taxon>Eukaryota</taxon>
        <taxon>Fungi</taxon>
        <taxon>Dikarya</taxon>
        <taxon>Ascomycota</taxon>
        <taxon>Pezizomycotina</taxon>
        <taxon>Eurotiomycetes</taxon>
        <taxon>Eurotiomycetidae</taxon>
        <taxon>Eurotiales</taxon>
        <taxon>Aspergillaceae</taxon>
        <taxon>Penicillium</taxon>
    </lineage>
</organism>
<dbReference type="InterPro" id="IPR000719">
    <property type="entry name" value="Prot_kinase_dom"/>
</dbReference>
<reference evidence="14" key="1">
    <citation type="journal article" date="2017" name="Nat. Microbiol.">
        <title>Global analysis of biosynthetic gene clusters reveals vast potential of secondary metabolite production in Penicillium species.</title>
        <authorList>
            <person name="Nielsen J.C."/>
            <person name="Grijseels S."/>
            <person name="Prigent S."/>
            <person name="Ji B."/>
            <person name="Dainat J."/>
            <person name="Nielsen K.F."/>
            <person name="Frisvad J.C."/>
            <person name="Workman M."/>
            <person name="Nielsen J."/>
        </authorList>
    </citation>
    <scope>NUCLEOTIDE SEQUENCE [LARGE SCALE GENOMIC DNA]</scope>
    <source>
        <strain evidence="14">IBT 31321</strain>
    </source>
</reference>
<comment type="catalytic activity">
    <reaction evidence="11">
        <text>L-seryl-[protein] + ATP = O-phospho-L-seryl-[protein] + ADP + H(+)</text>
        <dbReference type="Rhea" id="RHEA:17989"/>
        <dbReference type="Rhea" id="RHEA-COMP:9863"/>
        <dbReference type="Rhea" id="RHEA-COMP:11604"/>
        <dbReference type="ChEBI" id="CHEBI:15378"/>
        <dbReference type="ChEBI" id="CHEBI:29999"/>
        <dbReference type="ChEBI" id="CHEBI:30616"/>
        <dbReference type="ChEBI" id="CHEBI:83421"/>
        <dbReference type="ChEBI" id="CHEBI:456216"/>
        <dbReference type="EC" id="2.7.11.1"/>
    </reaction>
</comment>
<proteinExistence type="predicted"/>
<comment type="function">
    <text evidence="1">Component of the EKC/KEOPS complex that is required for the formation of a threonylcarbamoyl group on adenosine at position 37 (t(6)A37) in tRNAs that read codons beginning with adenine. The complex is probably involved in the transfer of the threonylcarbamoyl moiety of threonylcarbamoyl-AMP (TC-AMP) to the N6 group of A37. BUD32 has ATPase activity in the context of the EKC/KEOPS complex and likely plays a supporting role to the catalytic subunit KAE1. The EKC/KEOPS complex also promotes both telomere uncapping and telomere elongation. The complex is required for efficient recruitment of transcriptional coactivators.</text>
</comment>
<evidence type="ECO:0000313" key="14">
    <source>
        <dbReference type="Proteomes" id="UP000191500"/>
    </source>
</evidence>
<gene>
    <name evidence="13" type="ORF">PENCOP_c004G03438</name>
</gene>
<evidence type="ECO:0000256" key="6">
    <source>
        <dbReference type="ARBA" id="ARBA00019973"/>
    </source>
</evidence>
<dbReference type="STRING" id="36646.A0A1V6UVI9"/>
<dbReference type="AlphaFoldDB" id="A0A1V6UVI9"/>
<dbReference type="EC" id="2.7.11.1" evidence="4"/>
<feature type="domain" description="Protein kinase" evidence="12">
    <location>
        <begin position="107"/>
        <end position="257"/>
    </location>
</feature>
<keyword evidence="7" id="KW-0158">Chromosome</keyword>
<evidence type="ECO:0000256" key="7">
    <source>
        <dbReference type="ARBA" id="ARBA00022895"/>
    </source>
</evidence>
<comment type="catalytic activity">
    <reaction evidence="10">
        <text>L-threonyl-[protein] + ATP = O-phospho-L-threonyl-[protein] + ADP + H(+)</text>
        <dbReference type="Rhea" id="RHEA:46608"/>
        <dbReference type="Rhea" id="RHEA-COMP:11060"/>
        <dbReference type="Rhea" id="RHEA-COMP:11605"/>
        <dbReference type="ChEBI" id="CHEBI:15378"/>
        <dbReference type="ChEBI" id="CHEBI:30013"/>
        <dbReference type="ChEBI" id="CHEBI:30616"/>
        <dbReference type="ChEBI" id="CHEBI:61977"/>
        <dbReference type="ChEBI" id="CHEBI:456216"/>
        <dbReference type="EC" id="2.7.11.1"/>
    </reaction>
</comment>
<dbReference type="GO" id="GO:0005524">
    <property type="term" value="F:ATP binding"/>
    <property type="evidence" value="ECO:0007669"/>
    <property type="project" value="InterPro"/>
</dbReference>
<evidence type="ECO:0000256" key="10">
    <source>
        <dbReference type="ARBA" id="ARBA00047899"/>
    </source>
</evidence>
<keyword evidence="7" id="KW-0779">Telomere</keyword>
<evidence type="ECO:0000256" key="4">
    <source>
        <dbReference type="ARBA" id="ARBA00012513"/>
    </source>
</evidence>
<dbReference type="Gene3D" id="1.10.510.10">
    <property type="entry name" value="Transferase(Phosphotransferase) domain 1"/>
    <property type="match status" value="1"/>
</dbReference>
<evidence type="ECO:0000256" key="3">
    <source>
        <dbReference type="ARBA" id="ARBA00011534"/>
    </source>
</evidence>
<dbReference type="GO" id="GO:0004674">
    <property type="term" value="F:protein serine/threonine kinase activity"/>
    <property type="evidence" value="ECO:0007669"/>
    <property type="project" value="UniProtKB-EC"/>
</dbReference>
<protein>
    <recommendedName>
        <fullName evidence="6">EKC/KEOPS complex subunit BUD32</fullName>
        <ecNumber evidence="4">2.7.11.1</ecNumber>
    </recommendedName>
    <alternativeName>
        <fullName evidence="8 9">Atypical Serine/threonine protein kinase BUD32</fullName>
    </alternativeName>
    <alternativeName>
        <fullName evidence="5">EKC/KEOPS complex subunit bud32</fullName>
    </alternativeName>
</protein>
<comment type="subcellular location">
    <subcellularLocation>
        <location evidence="2">Chromosome</location>
        <location evidence="2">Telomere</location>
    </subcellularLocation>
</comment>
<evidence type="ECO:0000256" key="1">
    <source>
        <dbReference type="ARBA" id="ARBA00003747"/>
    </source>
</evidence>
<comment type="caution">
    <text evidence="13">The sequence shown here is derived from an EMBL/GenBank/DDBJ whole genome shotgun (WGS) entry which is preliminary data.</text>
</comment>
<evidence type="ECO:0000256" key="8">
    <source>
        <dbReference type="ARBA" id="ARBA00030980"/>
    </source>
</evidence>
<accession>A0A1V6UVI9</accession>
<evidence type="ECO:0000256" key="2">
    <source>
        <dbReference type="ARBA" id="ARBA00004574"/>
    </source>
</evidence>